<gene>
    <name evidence="2" type="ORF">NLI96_g372</name>
</gene>
<feature type="compositionally biased region" description="Basic and acidic residues" evidence="1">
    <location>
        <begin position="8"/>
        <end position="46"/>
    </location>
</feature>
<evidence type="ECO:0000256" key="1">
    <source>
        <dbReference type="SAM" id="MobiDB-lite"/>
    </source>
</evidence>
<proteinExistence type="predicted"/>
<feature type="region of interest" description="Disordered" evidence="1">
    <location>
        <begin position="1"/>
        <end position="64"/>
    </location>
</feature>
<dbReference type="Proteomes" id="UP001212997">
    <property type="component" value="Unassembled WGS sequence"/>
</dbReference>
<dbReference type="EMBL" id="JANAWD010000005">
    <property type="protein sequence ID" value="KAJ3491928.1"/>
    <property type="molecule type" value="Genomic_DNA"/>
</dbReference>
<accession>A0AAD5YNZ4</accession>
<name>A0AAD5YNZ4_9APHY</name>
<sequence length="109" mass="12096">MQVLSETMGEHPHRRETRMARLPEVSKIEGDEDQNRKHESKTHLTDELSETMSSHPNAFGIEGDKASITEDPFCLQGDSITVPVPSIENLSVWLNASPEATQVGSFLAH</sequence>
<comment type="caution">
    <text evidence="2">The sequence shown here is derived from an EMBL/GenBank/DDBJ whole genome shotgun (WGS) entry which is preliminary data.</text>
</comment>
<evidence type="ECO:0000313" key="3">
    <source>
        <dbReference type="Proteomes" id="UP001212997"/>
    </source>
</evidence>
<keyword evidence="3" id="KW-1185">Reference proteome</keyword>
<protein>
    <submittedName>
        <fullName evidence="2">Uncharacterized protein</fullName>
    </submittedName>
</protein>
<reference evidence="2" key="1">
    <citation type="submission" date="2022-07" db="EMBL/GenBank/DDBJ databases">
        <title>Genome Sequence of Physisporinus lineatus.</title>
        <authorList>
            <person name="Buettner E."/>
        </authorList>
    </citation>
    <scope>NUCLEOTIDE SEQUENCE</scope>
    <source>
        <strain evidence="2">VT162</strain>
    </source>
</reference>
<organism evidence="2 3">
    <name type="scientific">Meripilus lineatus</name>
    <dbReference type="NCBI Taxonomy" id="2056292"/>
    <lineage>
        <taxon>Eukaryota</taxon>
        <taxon>Fungi</taxon>
        <taxon>Dikarya</taxon>
        <taxon>Basidiomycota</taxon>
        <taxon>Agaricomycotina</taxon>
        <taxon>Agaricomycetes</taxon>
        <taxon>Polyporales</taxon>
        <taxon>Meripilaceae</taxon>
        <taxon>Meripilus</taxon>
    </lineage>
</organism>
<evidence type="ECO:0000313" key="2">
    <source>
        <dbReference type="EMBL" id="KAJ3491928.1"/>
    </source>
</evidence>
<dbReference type="AlphaFoldDB" id="A0AAD5YNZ4"/>